<keyword evidence="13" id="KW-1185">Reference proteome</keyword>
<dbReference type="PROSITE" id="PS01124">
    <property type="entry name" value="HTH_ARAC_FAMILY_2"/>
    <property type="match status" value="1"/>
</dbReference>
<accession>A0A3B0M758</accession>
<dbReference type="EC" id="2.1.1.63" evidence="3"/>
<evidence type="ECO:0000256" key="1">
    <source>
        <dbReference type="ARBA" id="ARBA00001286"/>
    </source>
</evidence>
<dbReference type="CDD" id="cd06445">
    <property type="entry name" value="ATase"/>
    <property type="match status" value="1"/>
</dbReference>
<dbReference type="EMBL" id="UIHC01000011">
    <property type="protein sequence ID" value="SUZ31752.1"/>
    <property type="molecule type" value="Genomic_DNA"/>
</dbReference>
<reference evidence="13" key="1">
    <citation type="submission" date="2018-08" db="EMBL/GenBank/DDBJ databases">
        <authorList>
            <person name="Rodrigo-Torres L."/>
            <person name="Arahal R. D."/>
            <person name="Lucena T."/>
        </authorList>
    </citation>
    <scope>NUCLEOTIDE SEQUENCE [LARGE SCALE GENOMIC DNA]</scope>
    <source>
        <strain evidence="13">CECT 7235</strain>
    </source>
</reference>
<evidence type="ECO:0000256" key="2">
    <source>
        <dbReference type="ARBA" id="ARBA00008711"/>
    </source>
</evidence>
<dbReference type="PANTHER" id="PTHR10815:SF13">
    <property type="entry name" value="METHYLATED-DNA--PROTEIN-CYSTEINE METHYLTRANSFERASE"/>
    <property type="match status" value="1"/>
</dbReference>
<dbReference type="Gene3D" id="3.30.160.70">
    <property type="entry name" value="Methylated DNA-protein cysteine methyltransferase domain"/>
    <property type="match status" value="1"/>
</dbReference>
<dbReference type="GO" id="GO:0032259">
    <property type="term" value="P:methylation"/>
    <property type="evidence" value="ECO:0007669"/>
    <property type="project" value="UniProtKB-KW"/>
</dbReference>
<dbReference type="OrthoDB" id="9802228at2"/>
<keyword evidence="5" id="KW-0808">Transferase</keyword>
<organism evidence="12 13">
    <name type="scientific">Roseinatronobacter ekhonensis</name>
    <dbReference type="NCBI Taxonomy" id="254356"/>
    <lineage>
        <taxon>Bacteria</taxon>
        <taxon>Pseudomonadati</taxon>
        <taxon>Pseudomonadota</taxon>
        <taxon>Alphaproteobacteria</taxon>
        <taxon>Rhodobacterales</taxon>
        <taxon>Paracoccaceae</taxon>
        <taxon>Roseinatronobacter</taxon>
    </lineage>
</organism>
<evidence type="ECO:0000256" key="7">
    <source>
        <dbReference type="ARBA" id="ARBA00023015"/>
    </source>
</evidence>
<comment type="catalytic activity">
    <reaction evidence="10">
        <text>a 6-O-methyl-2'-deoxyguanosine in DNA + L-cysteinyl-[protein] = S-methyl-L-cysteinyl-[protein] + a 2'-deoxyguanosine in DNA</text>
        <dbReference type="Rhea" id="RHEA:24000"/>
        <dbReference type="Rhea" id="RHEA-COMP:10131"/>
        <dbReference type="Rhea" id="RHEA-COMP:10132"/>
        <dbReference type="Rhea" id="RHEA-COMP:11367"/>
        <dbReference type="Rhea" id="RHEA-COMP:11368"/>
        <dbReference type="ChEBI" id="CHEBI:29950"/>
        <dbReference type="ChEBI" id="CHEBI:82612"/>
        <dbReference type="ChEBI" id="CHEBI:85445"/>
        <dbReference type="ChEBI" id="CHEBI:85448"/>
        <dbReference type="EC" id="2.1.1.63"/>
    </reaction>
</comment>
<evidence type="ECO:0000256" key="5">
    <source>
        <dbReference type="ARBA" id="ARBA00022679"/>
    </source>
</evidence>
<dbReference type="GO" id="GO:0003908">
    <property type="term" value="F:methylated-DNA-[protein]-cysteine S-methyltransferase activity"/>
    <property type="evidence" value="ECO:0007669"/>
    <property type="project" value="UniProtKB-EC"/>
</dbReference>
<evidence type="ECO:0000256" key="8">
    <source>
        <dbReference type="ARBA" id="ARBA00023163"/>
    </source>
</evidence>
<dbReference type="SUPFAM" id="SSF53155">
    <property type="entry name" value="Methylated DNA-protein cysteine methyltransferase domain"/>
    <property type="match status" value="1"/>
</dbReference>
<dbReference type="SUPFAM" id="SSF46767">
    <property type="entry name" value="Methylated DNA-protein cysteine methyltransferase, C-terminal domain"/>
    <property type="match status" value="1"/>
</dbReference>
<keyword evidence="6" id="KW-0227">DNA damage</keyword>
<dbReference type="Gene3D" id="1.10.10.60">
    <property type="entry name" value="Homeodomain-like"/>
    <property type="match status" value="1"/>
</dbReference>
<evidence type="ECO:0000256" key="3">
    <source>
        <dbReference type="ARBA" id="ARBA00011918"/>
    </source>
</evidence>
<keyword evidence="7" id="KW-0805">Transcription regulation</keyword>
<evidence type="ECO:0000256" key="4">
    <source>
        <dbReference type="ARBA" id="ARBA00022603"/>
    </source>
</evidence>
<sequence length="278" mass="30173">MEQSYHYKLIARAIALIDAPGGTARRLDDLAAELGLSPAHFQRVFSGWAGVSPKRYQQYLTIGHARHLLKARASTFDTALELGLSGQARLHDLFLRWEAMTPGDYAKRGEGVTIRHGWFDSPFGPALGMATERGLCGLAFADAPDDETLADMSRRWPKARFLADPSAAAPHVDAAFSRKGEARLHMMGTPFQIKVWEALLQVPQGQVTSYGDVAKTVCDARAARAVGTAVGRNPIGFVIPCHRVLRGGGGLGGYHWGLVRKRAMLGWEAARADAVTQA</sequence>
<dbReference type="InterPro" id="IPR001497">
    <property type="entry name" value="MethylDNA_cys_MeTrfase_AS"/>
</dbReference>
<dbReference type="InterPro" id="IPR009057">
    <property type="entry name" value="Homeodomain-like_sf"/>
</dbReference>
<evidence type="ECO:0000313" key="12">
    <source>
        <dbReference type="EMBL" id="SUZ31752.1"/>
    </source>
</evidence>
<protein>
    <recommendedName>
        <fullName evidence="3">methylated-DNA--[protein]-cysteine S-methyltransferase</fullName>
        <ecNumber evidence="3">2.1.1.63</ecNumber>
    </recommendedName>
</protein>
<comment type="catalytic activity">
    <reaction evidence="1">
        <text>a 4-O-methyl-thymidine in DNA + L-cysteinyl-[protein] = a thymidine in DNA + S-methyl-L-cysteinyl-[protein]</text>
        <dbReference type="Rhea" id="RHEA:53428"/>
        <dbReference type="Rhea" id="RHEA-COMP:10131"/>
        <dbReference type="Rhea" id="RHEA-COMP:10132"/>
        <dbReference type="Rhea" id="RHEA-COMP:13555"/>
        <dbReference type="Rhea" id="RHEA-COMP:13556"/>
        <dbReference type="ChEBI" id="CHEBI:29950"/>
        <dbReference type="ChEBI" id="CHEBI:82612"/>
        <dbReference type="ChEBI" id="CHEBI:137386"/>
        <dbReference type="ChEBI" id="CHEBI:137387"/>
        <dbReference type="EC" id="2.1.1.63"/>
    </reaction>
</comment>
<dbReference type="SUPFAM" id="SSF46689">
    <property type="entry name" value="Homeodomain-like"/>
    <property type="match status" value="1"/>
</dbReference>
<dbReference type="InterPro" id="IPR036388">
    <property type="entry name" value="WH-like_DNA-bd_sf"/>
</dbReference>
<dbReference type="Pfam" id="PF01035">
    <property type="entry name" value="DNA_binding_1"/>
    <property type="match status" value="1"/>
</dbReference>
<evidence type="ECO:0000256" key="10">
    <source>
        <dbReference type="ARBA" id="ARBA00049348"/>
    </source>
</evidence>
<proteinExistence type="inferred from homology"/>
<dbReference type="Pfam" id="PF12833">
    <property type="entry name" value="HTH_18"/>
    <property type="match status" value="1"/>
</dbReference>
<dbReference type="Proteomes" id="UP000272908">
    <property type="component" value="Unassembled WGS sequence"/>
</dbReference>
<dbReference type="NCBIfam" id="TIGR00589">
    <property type="entry name" value="ogt"/>
    <property type="match status" value="1"/>
</dbReference>
<dbReference type="GO" id="GO:0043565">
    <property type="term" value="F:sequence-specific DNA binding"/>
    <property type="evidence" value="ECO:0007669"/>
    <property type="project" value="InterPro"/>
</dbReference>
<evidence type="ECO:0000256" key="6">
    <source>
        <dbReference type="ARBA" id="ARBA00022763"/>
    </source>
</evidence>
<evidence type="ECO:0000259" key="11">
    <source>
        <dbReference type="PROSITE" id="PS01124"/>
    </source>
</evidence>
<feature type="domain" description="HTH araC/xylS-type" evidence="11">
    <location>
        <begin position="11"/>
        <end position="108"/>
    </location>
</feature>
<dbReference type="InterPro" id="IPR018060">
    <property type="entry name" value="HTH_AraC"/>
</dbReference>
<keyword evidence="8" id="KW-0804">Transcription</keyword>
<evidence type="ECO:0000313" key="13">
    <source>
        <dbReference type="Proteomes" id="UP000272908"/>
    </source>
</evidence>
<dbReference type="InterPro" id="IPR014048">
    <property type="entry name" value="MethylDNA_cys_MeTrfase_DNA-bd"/>
</dbReference>
<comment type="similarity">
    <text evidence="2">Belongs to the MGMT family.</text>
</comment>
<dbReference type="InterPro" id="IPR036217">
    <property type="entry name" value="MethylDNA_cys_MeTrfase_DNAb"/>
</dbReference>
<dbReference type="SMART" id="SM00342">
    <property type="entry name" value="HTH_ARAC"/>
    <property type="match status" value="1"/>
</dbReference>
<dbReference type="GO" id="GO:0003700">
    <property type="term" value="F:DNA-binding transcription factor activity"/>
    <property type="evidence" value="ECO:0007669"/>
    <property type="project" value="InterPro"/>
</dbReference>
<dbReference type="InterPro" id="IPR036631">
    <property type="entry name" value="MGMT_N_sf"/>
</dbReference>
<dbReference type="FunFam" id="1.10.10.10:FF:000214">
    <property type="entry name" value="Methylated-DNA--protein-cysteine methyltransferase"/>
    <property type="match status" value="1"/>
</dbReference>
<dbReference type="GO" id="GO:0006281">
    <property type="term" value="P:DNA repair"/>
    <property type="evidence" value="ECO:0007669"/>
    <property type="project" value="UniProtKB-KW"/>
</dbReference>
<dbReference type="AlphaFoldDB" id="A0A3B0M758"/>
<dbReference type="RefSeq" id="WP_121094175.1">
    <property type="nucleotide sequence ID" value="NZ_UIHC01000011.1"/>
</dbReference>
<dbReference type="PROSITE" id="PS00374">
    <property type="entry name" value="MGMT"/>
    <property type="match status" value="1"/>
</dbReference>
<dbReference type="Gene3D" id="1.10.10.10">
    <property type="entry name" value="Winged helix-like DNA-binding domain superfamily/Winged helix DNA-binding domain"/>
    <property type="match status" value="1"/>
</dbReference>
<keyword evidence="9" id="KW-0234">DNA repair</keyword>
<dbReference type="PANTHER" id="PTHR10815">
    <property type="entry name" value="METHYLATED-DNA--PROTEIN-CYSTEINE METHYLTRANSFERASE"/>
    <property type="match status" value="1"/>
</dbReference>
<evidence type="ECO:0000256" key="9">
    <source>
        <dbReference type="ARBA" id="ARBA00023204"/>
    </source>
</evidence>
<gene>
    <name evidence="12" type="primary">ada</name>
    <name evidence="12" type="ORF">ROE7235_01502</name>
</gene>
<keyword evidence="4" id="KW-0489">Methyltransferase</keyword>
<name>A0A3B0M758_9RHOB</name>